<dbReference type="SUPFAM" id="SSF46950">
    <property type="entry name" value="Double-stranded DNA-binding domain"/>
    <property type="match status" value="1"/>
</dbReference>
<dbReference type="PANTHER" id="PTHR10840">
    <property type="entry name" value="PROGRAMMED CELL DEATH PROTEIN 5"/>
    <property type="match status" value="1"/>
</dbReference>
<evidence type="ECO:0000313" key="3">
    <source>
        <dbReference type="Proteomes" id="UP000095282"/>
    </source>
</evidence>
<dbReference type="Gene3D" id="1.10.8.140">
    <property type="entry name" value="PDCD5-like"/>
    <property type="match status" value="1"/>
</dbReference>
<dbReference type="STRING" id="1561998.A0A1I7T927"/>
<dbReference type="FunFam" id="1.10.8.140:FF:000010">
    <property type="entry name" value="Uncharacterized protein D2005.3"/>
    <property type="match status" value="1"/>
</dbReference>
<dbReference type="PIRSF" id="PIRSF015730">
    <property type="entry name" value="TFAR19"/>
    <property type="match status" value="1"/>
</dbReference>
<comment type="similarity">
    <text evidence="1">Belongs to the PDCD5 family.</text>
</comment>
<dbReference type="WBParaSite" id="Csp11.Scaffold551.g3624.t1">
    <property type="protein sequence ID" value="Csp11.Scaffold551.g3624.t1"/>
    <property type="gene ID" value="Csp11.Scaffold551.g3624"/>
</dbReference>
<name>A0A1I7T927_9PELO</name>
<reference evidence="4" key="1">
    <citation type="submission" date="2016-11" db="UniProtKB">
        <authorList>
            <consortium name="WormBaseParasite"/>
        </authorList>
    </citation>
    <scope>IDENTIFICATION</scope>
</reference>
<evidence type="ECO:0000256" key="2">
    <source>
        <dbReference type="SAM" id="MobiDB-lite"/>
    </source>
</evidence>
<sequence length="117" mass="12937">MEAQGASSMPQPSQDAQEKARQQAENQETAKNSMISQILDQAAMQRLSNLAVAKPEKAQMVEAALINMARRGQLSGKMSDDGLKALMERVSAQTQKTTAVKFDRRRNELDSDEELDL</sequence>
<dbReference type="Proteomes" id="UP000095282">
    <property type="component" value="Unplaced"/>
</dbReference>
<dbReference type="InterPro" id="IPR002836">
    <property type="entry name" value="PDCD5-like"/>
</dbReference>
<organism evidence="3 4">
    <name type="scientific">Caenorhabditis tropicalis</name>
    <dbReference type="NCBI Taxonomy" id="1561998"/>
    <lineage>
        <taxon>Eukaryota</taxon>
        <taxon>Metazoa</taxon>
        <taxon>Ecdysozoa</taxon>
        <taxon>Nematoda</taxon>
        <taxon>Chromadorea</taxon>
        <taxon>Rhabditida</taxon>
        <taxon>Rhabditina</taxon>
        <taxon>Rhabditomorpha</taxon>
        <taxon>Rhabditoidea</taxon>
        <taxon>Rhabditidae</taxon>
        <taxon>Peloderinae</taxon>
        <taxon>Caenorhabditis</taxon>
    </lineage>
</organism>
<dbReference type="AlphaFoldDB" id="A0A1I7T927"/>
<dbReference type="GO" id="GO:0005634">
    <property type="term" value="C:nucleus"/>
    <property type="evidence" value="ECO:0007669"/>
    <property type="project" value="TreeGrafter"/>
</dbReference>
<evidence type="ECO:0000256" key="1">
    <source>
        <dbReference type="ARBA" id="ARBA00010490"/>
    </source>
</evidence>
<evidence type="ECO:0000313" key="4">
    <source>
        <dbReference type="WBParaSite" id="Csp11.Scaffold551.g3624.t1"/>
    </source>
</evidence>
<feature type="compositionally biased region" description="Polar residues" evidence="2">
    <location>
        <begin position="23"/>
        <end position="34"/>
    </location>
</feature>
<dbReference type="eggNOG" id="KOG3431">
    <property type="taxonomic scope" value="Eukaryota"/>
</dbReference>
<proteinExistence type="inferred from homology"/>
<dbReference type="GO" id="GO:0005829">
    <property type="term" value="C:cytosol"/>
    <property type="evidence" value="ECO:0007669"/>
    <property type="project" value="TreeGrafter"/>
</dbReference>
<dbReference type="InterPro" id="IPR036883">
    <property type="entry name" value="PDCD5-like_sf"/>
</dbReference>
<feature type="compositionally biased region" description="Polar residues" evidence="2">
    <location>
        <begin position="1"/>
        <end position="15"/>
    </location>
</feature>
<dbReference type="GO" id="GO:0003677">
    <property type="term" value="F:DNA binding"/>
    <property type="evidence" value="ECO:0007669"/>
    <property type="project" value="InterPro"/>
</dbReference>
<feature type="region of interest" description="Disordered" evidence="2">
    <location>
        <begin position="1"/>
        <end position="34"/>
    </location>
</feature>
<keyword evidence="3" id="KW-1185">Reference proteome</keyword>
<protein>
    <submittedName>
        <fullName evidence="4">Programmed cell death protein 5</fullName>
    </submittedName>
</protein>
<accession>A0A1I7T927</accession>
<dbReference type="Pfam" id="PF01984">
    <property type="entry name" value="dsDNA_bind"/>
    <property type="match status" value="1"/>
</dbReference>
<dbReference type="PANTHER" id="PTHR10840:SF0">
    <property type="entry name" value="PROGRAMMED CELL DEATH PROTEIN 5"/>
    <property type="match status" value="1"/>
</dbReference>